<keyword evidence="3" id="KW-1185">Reference proteome</keyword>
<comment type="caution">
    <text evidence="2">The sequence shown here is derived from an EMBL/GenBank/DDBJ whole genome shotgun (WGS) entry which is preliminary data.</text>
</comment>
<gene>
    <name evidence="2" type="ORF">TrRE_jg8127</name>
</gene>
<sequence>MIGNQLQEVEQEEVEQEEVEQEEVEQEEVEEEEQEEQEGEEEKAKMMIPTVGSSDSLWVYVTVQTWRRCRSKVSQGSSGLVIH</sequence>
<feature type="compositionally biased region" description="Acidic residues" evidence="1">
    <location>
        <begin position="9"/>
        <end position="41"/>
    </location>
</feature>
<evidence type="ECO:0000313" key="2">
    <source>
        <dbReference type="EMBL" id="GMH59501.1"/>
    </source>
</evidence>
<dbReference type="Proteomes" id="UP001165082">
    <property type="component" value="Unassembled WGS sequence"/>
</dbReference>
<dbReference type="EMBL" id="BRXZ01002310">
    <property type="protein sequence ID" value="GMH59501.1"/>
    <property type="molecule type" value="Genomic_DNA"/>
</dbReference>
<dbReference type="AlphaFoldDB" id="A0A9W6ZWY5"/>
<feature type="region of interest" description="Disordered" evidence="1">
    <location>
        <begin position="1"/>
        <end position="49"/>
    </location>
</feature>
<name>A0A9W6ZWY5_9STRA</name>
<accession>A0A9W6ZWY5</accession>
<reference evidence="2" key="1">
    <citation type="submission" date="2022-07" db="EMBL/GenBank/DDBJ databases">
        <title>Genome analysis of Parmales, a sister group of diatoms, reveals the evolutionary specialization of diatoms from phago-mixotrophs to photoautotrophs.</title>
        <authorList>
            <person name="Ban H."/>
            <person name="Sato S."/>
            <person name="Yoshikawa S."/>
            <person name="Kazumasa Y."/>
            <person name="Nakamura Y."/>
            <person name="Ichinomiya M."/>
            <person name="Saitoh K."/>
            <person name="Sato N."/>
            <person name="Blanc-Mathieu R."/>
            <person name="Endo H."/>
            <person name="Kuwata A."/>
            <person name="Ogata H."/>
        </authorList>
    </citation>
    <scope>NUCLEOTIDE SEQUENCE</scope>
</reference>
<evidence type="ECO:0000256" key="1">
    <source>
        <dbReference type="SAM" id="MobiDB-lite"/>
    </source>
</evidence>
<proteinExistence type="predicted"/>
<organism evidence="2 3">
    <name type="scientific">Triparma retinervis</name>
    <dbReference type="NCBI Taxonomy" id="2557542"/>
    <lineage>
        <taxon>Eukaryota</taxon>
        <taxon>Sar</taxon>
        <taxon>Stramenopiles</taxon>
        <taxon>Ochrophyta</taxon>
        <taxon>Bolidophyceae</taxon>
        <taxon>Parmales</taxon>
        <taxon>Triparmaceae</taxon>
        <taxon>Triparma</taxon>
    </lineage>
</organism>
<evidence type="ECO:0000313" key="3">
    <source>
        <dbReference type="Proteomes" id="UP001165082"/>
    </source>
</evidence>
<protein>
    <submittedName>
        <fullName evidence="2">Uncharacterized protein</fullName>
    </submittedName>
</protein>